<organism evidence="7 8">
    <name type="scientific">Homarus americanus</name>
    <name type="common">American lobster</name>
    <dbReference type="NCBI Taxonomy" id="6706"/>
    <lineage>
        <taxon>Eukaryota</taxon>
        <taxon>Metazoa</taxon>
        <taxon>Ecdysozoa</taxon>
        <taxon>Arthropoda</taxon>
        <taxon>Crustacea</taxon>
        <taxon>Multicrustacea</taxon>
        <taxon>Malacostraca</taxon>
        <taxon>Eumalacostraca</taxon>
        <taxon>Eucarida</taxon>
        <taxon>Decapoda</taxon>
        <taxon>Pleocyemata</taxon>
        <taxon>Astacidea</taxon>
        <taxon>Nephropoidea</taxon>
        <taxon>Nephropidae</taxon>
        <taxon>Homarus</taxon>
    </lineage>
</organism>
<evidence type="ECO:0000256" key="2">
    <source>
        <dbReference type="ARBA" id="ARBA00022552"/>
    </source>
</evidence>
<keyword evidence="8" id="KW-1185">Reference proteome</keyword>
<dbReference type="GO" id="GO:0032040">
    <property type="term" value="C:small-subunit processome"/>
    <property type="evidence" value="ECO:0007669"/>
    <property type="project" value="TreeGrafter"/>
</dbReference>
<evidence type="ECO:0000313" key="7">
    <source>
        <dbReference type="EMBL" id="KAG7164641.1"/>
    </source>
</evidence>
<dbReference type="PANTHER" id="PTHR18359">
    <property type="entry name" value="WD-REPEAT PROTEIN-RELATED"/>
    <property type="match status" value="1"/>
</dbReference>
<proteinExistence type="predicted"/>
<keyword evidence="2" id="KW-0698">rRNA processing</keyword>
<evidence type="ECO:0000256" key="1">
    <source>
        <dbReference type="ARBA" id="ARBA00004604"/>
    </source>
</evidence>
<dbReference type="Proteomes" id="UP000747542">
    <property type="component" value="Unassembled WGS sequence"/>
</dbReference>
<comment type="subcellular location">
    <subcellularLocation>
        <location evidence="1">Nucleus</location>
        <location evidence="1">Nucleolus</location>
    </subcellularLocation>
</comment>
<evidence type="ECO:0000256" key="4">
    <source>
        <dbReference type="ARBA" id="ARBA00022737"/>
    </source>
</evidence>
<dbReference type="EMBL" id="JAHLQT010024959">
    <property type="protein sequence ID" value="KAG7164641.1"/>
    <property type="molecule type" value="Genomic_DNA"/>
</dbReference>
<protein>
    <submittedName>
        <fullName evidence="7">U3 small nucleolar RNA-associated protein 18-like</fullName>
    </submittedName>
</protein>
<dbReference type="InterPro" id="IPR001680">
    <property type="entry name" value="WD40_rpt"/>
</dbReference>
<name>A0A8J5JUV0_HOMAM</name>
<dbReference type="GO" id="GO:0034388">
    <property type="term" value="C:Pwp2p-containing subcomplex of 90S preribosome"/>
    <property type="evidence" value="ECO:0007669"/>
    <property type="project" value="TreeGrafter"/>
</dbReference>
<keyword evidence="4" id="KW-0677">Repeat</keyword>
<evidence type="ECO:0000256" key="5">
    <source>
        <dbReference type="ARBA" id="ARBA00023242"/>
    </source>
</evidence>
<feature type="compositionally biased region" description="Polar residues" evidence="6">
    <location>
        <begin position="221"/>
        <end position="231"/>
    </location>
</feature>
<evidence type="ECO:0000256" key="6">
    <source>
        <dbReference type="SAM" id="MobiDB-lite"/>
    </source>
</evidence>
<feature type="compositionally biased region" description="Basic residues" evidence="6">
    <location>
        <begin position="54"/>
        <end position="68"/>
    </location>
</feature>
<keyword evidence="3" id="KW-0853">WD repeat</keyword>
<feature type="region of interest" description="Disordered" evidence="6">
    <location>
        <begin position="1"/>
        <end position="70"/>
    </location>
</feature>
<feature type="compositionally biased region" description="Polar residues" evidence="6">
    <location>
        <begin position="1"/>
        <end position="10"/>
    </location>
</feature>
<evidence type="ECO:0000256" key="3">
    <source>
        <dbReference type="ARBA" id="ARBA00022574"/>
    </source>
</evidence>
<dbReference type="SMART" id="SM00320">
    <property type="entry name" value="WD40"/>
    <property type="match status" value="5"/>
</dbReference>
<dbReference type="OrthoDB" id="1935146at2759"/>
<gene>
    <name evidence="7" type="primary">Utp18-L</name>
    <name evidence="7" type="ORF">Hamer_G005030</name>
</gene>
<dbReference type="InterPro" id="IPR045161">
    <property type="entry name" value="Utp18"/>
</dbReference>
<dbReference type="GO" id="GO:0006364">
    <property type="term" value="P:rRNA processing"/>
    <property type="evidence" value="ECO:0007669"/>
    <property type="project" value="UniProtKB-KW"/>
</dbReference>
<feature type="compositionally biased region" description="Basic residues" evidence="6">
    <location>
        <begin position="21"/>
        <end position="37"/>
    </location>
</feature>
<sequence>MKKKQQQSSKEIPAKGNSGKKMTKKKTKGVKQKRNKDKGRSLLSNKFILDTRGSKRSKFQKQLRRKKMSNSTRTNVLGYDKLMEQERKLAKDLFGEDAELLHSVPQEAQTRDLPAASTDSTISTEEQQMIPDDPFDVHQPDTKDARKPAWVDEDDDNIRVKDICASMTKARGKRGIREVSNVKYELKLQEKFSQVFGSTPEWADLNNKLTGDSDDDDEMTRTTGNYLSAESSGKLPKTSLEYKKLHDLNHTSRSEGAVLKAVEFNPRFQVGLVAGFSNNSFGAATLFQVDGSLNHKIQSIKFPKFTIKCAKFLQDGKKFVVGSNLYGHFFVYDMEAAKEMRIPCSKTEERSSMKNFIVSPDGELLVFVGTKGLLYVFDATTLSLIDTFHSPEEVKAAAFNESGSKMYTHGIGGDVFVWDMTSRACVHRFYDDGCIDGTSIAVSPSNQFLACGSSSGIVNIYDVANISSKAPRPVKILDKLVTPVTSLAFNPSSEILAMASDYVDNAMKLIHFPSMTHFNNFPGGQYPLRRVQVLNFSPKGGFLAAGNNNGAAPLYRLKHFSSY</sequence>
<keyword evidence="5" id="KW-0539">Nucleus</keyword>
<feature type="region of interest" description="Disordered" evidence="6">
    <location>
        <begin position="207"/>
        <end position="232"/>
    </location>
</feature>
<reference evidence="7" key="1">
    <citation type="journal article" date="2021" name="Sci. Adv.">
        <title>The American lobster genome reveals insights on longevity, neural, and immune adaptations.</title>
        <authorList>
            <person name="Polinski J.M."/>
            <person name="Zimin A.V."/>
            <person name="Clark K.F."/>
            <person name="Kohn A.B."/>
            <person name="Sadowski N."/>
            <person name="Timp W."/>
            <person name="Ptitsyn A."/>
            <person name="Khanna P."/>
            <person name="Romanova D.Y."/>
            <person name="Williams P."/>
            <person name="Greenwood S.J."/>
            <person name="Moroz L.L."/>
            <person name="Walt D.R."/>
            <person name="Bodnar A.G."/>
        </authorList>
    </citation>
    <scope>NUCLEOTIDE SEQUENCE</scope>
    <source>
        <strain evidence="7">GMGI-L3</strain>
    </source>
</reference>
<dbReference type="Pfam" id="PF00400">
    <property type="entry name" value="WD40"/>
    <property type="match status" value="1"/>
</dbReference>
<evidence type="ECO:0000313" key="8">
    <source>
        <dbReference type="Proteomes" id="UP000747542"/>
    </source>
</evidence>
<dbReference type="AlphaFoldDB" id="A0A8J5JUV0"/>
<accession>A0A8J5JUV0</accession>
<dbReference type="PANTHER" id="PTHR18359:SF0">
    <property type="entry name" value="U3 SMALL NUCLEOLAR RNA-ASSOCIATED PROTEIN 18 HOMOLOG"/>
    <property type="match status" value="1"/>
</dbReference>
<comment type="caution">
    <text evidence="7">The sequence shown here is derived from an EMBL/GenBank/DDBJ whole genome shotgun (WGS) entry which is preliminary data.</text>
</comment>